<evidence type="ECO:0000313" key="6">
    <source>
        <dbReference type="EMBL" id="KAF5362425.1"/>
    </source>
</evidence>
<evidence type="ECO:0000256" key="4">
    <source>
        <dbReference type="PROSITE-ProRule" id="PRU00221"/>
    </source>
</evidence>
<dbReference type="InterPro" id="IPR001680">
    <property type="entry name" value="WD40_rpt"/>
</dbReference>
<dbReference type="InterPro" id="IPR015943">
    <property type="entry name" value="WD40/YVTN_repeat-like_dom_sf"/>
</dbReference>
<dbReference type="GO" id="GO:0006364">
    <property type="term" value="P:rRNA processing"/>
    <property type="evidence" value="ECO:0007669"/>
    <property type="project" value="UniProtKB-UniRule"/>
</dbReference>
<sequence length="454" mass="49921">MRLQELVLCSTAPNSSESGAGAVVLHDIQNTANLGSFKQTNARNHCTAVYESTNSQGGFILAAQPDKPILNVYNFQKDQIALKIVLPEKLTCIAIDRKGDYCAGGTSQGRIYLWEISSGILFNSWDAHYRGVNALNFTNDGTALISGSEDSSVNVWLVARLLDNDGQSDLPIPHFTLSDHTLPITDIKCGVGASLTCRLLTASVDHSVKLWDLASGTLLTTFQFPQVITHLAWDATERLFFAASPDGSIHRVNLFRQRKNDAGELIHEALGGGGTSDIIRVGEEDQTPQTRRLIQVGETVSAMAISLTSTFLLVGTSSGMIHLYDLTSHQLLRTISTHKGFSISYLTSILKPPDLIGHISLDLKVGSLSDAKDALPAKPVQPFQRMKDAKTREAHEVYMLFHAKRDPYQDDATEYSQAEFLRDYASFVSPPRVRTVVFRCLASSRLQRRTVSRN</sequence>
<comment type="subcellular location">
    <subcellularLocation>
        <location evidence="5">Nucleus</location>
    </subcellularLocation>
</comment>
<keyword evidence="7" id="KW-1185">Reference proteome</keyword>
<evidence type="ECO:0000256" key="2">
    <source>
        <dbReference type="ARBA" id="ARBA00022574"/>
    </source>
</evidence>
<reference evidence="6 7" key="1">
    <citation type="journal article" date="2020" name="ISME J.">
        <title>Uncovering the hidden diversity of litter-decomposition mechanisms in mushroom-forming fungi.</title>
        <authorList>
            <person name="Floudas D."/>
            <person name="Bentzer J."/>
            <person name="Ahren D."/>
            <person name="Johansson T."/>
            <person name="Persson P."/>
            <person name="Tunlid A."/>
        </authorList>
    </citation>
    <scope>NUCLEOTIDE SEQUENCE [LARGE SCALE GENOMIC DNA]</scope>
    <source>
        <strain evidence="6 7">CBS 146.42</strain>
    </source>
</reference>
<proteinExistence type="inferred from homology"/>
<comment type="similarity">
    <text evidence="1 5">Belongs to the WD repeat IPI3/WDR18 family.</text>
</comment>
<dbReference type="Gene3D" id="2.130.10.10">
    <property type="entry name" value="YVTN repeat-like/Quinoprotein amine dehydrogenase"/>
    <property type="match status" value="2"/>
</dbReference>
<dbReference type="PANTHER" id="PTHR18763">
    <property type="entry name" value="WD-REPEAT PROTEIN 18"/>
    <property type="match status" value="1"/>
</dbReference>
<evidence type="ECO:0000256" key="1">
    <source>
        <dbReference type="ARBA" id="ARBA00010143"/>
    </source>
</evidence>
<feature type="repeat" description="WD" evidence="4">
    <location>
        <begin position="125"/>
        <end position="156"/>
    </location>
</feature>
<dbReference type="PROSITE" id="PS50082">
    <property type="entry name" value="WD_REPEATS_2"/>
    <property type="match status" value="2"/>
</dbReference>
<gene>
    <name evidence="6" type="ORF">D9756_002430</name>
</gene>
<keyword evidence="3" id="KW-0677">Repeat</keyword>
<feature type="repeat" description="WD" evidence="4">
    <location>
        <begin position="199"/>
        <end position="221"/>
    </location>
</feature>
<dbReference type="Pfam" id="PF00400">
    <property type="entry name" value="WD40"/>
    <property type="match status" value="2"/>
</dbReference>
<dbReference type="AlphaFoldDB" id="A0A8H5GCX3"/>
<dbReference type="GO" id="GO:0006261">
    <property type="term" value="P:DNA-templated DNA replication"/>
    <property type="evidence" value="ECO:0007669"/>
    <property type="project" value="TreeGrafter"/>
</dbReference>
<keyword evidence="5" id="KW-0539">Nucleus</keyword>
<organism evidence="6 7">
    <name type="scientific">Leucocoprinus leucothites</name>
    <dbReference type="NCBI Taxonomy" id="201217"/>
    <lineage>
        <taxon>Eukaryota</taxon>
        <taxon>Fungi</taxon>
        <taxon>Dikarya</taxon>
        <taxon>Basidiomycota</taxon>
        <taxon>Agaricomycotina</taxon>
        <taxon>Agaricomycetes</taxon>
        <taxon>Agaricomycetidae</taxon>
        <taxon>Agaricales</taxon>
        <taxon>Agaricineae</taxon>
        <taxon>Agaricaceae</taxon>
        <taxon>Leucocoprinus</taxon>
    </lineage>
</organism>
<name>A0A8H5GCX3_9AGAR</name>
<accession>A0A8H5GCX3</accession>
<keyword evidence="2 4" id="KW-0853">WD repeat</keyword>
<dbReference type="InterPro" id="IPR036322">
    <property type="entry name" value="WD40_repeat_dom_sf"/>
</dbReference>
<keyword evidence="5" id="KW-0698">rRNA processing</keyword>
<dbReference type="GO" id="GO:0120330">
    <property type="term" value="C:rixosome complex"/>
    <property type="evidence" value="ECO:0007669"/>
    <property type="project" value="UniProtKB-UniRule"/>
</dbReference>
<dbReference type="Proteomes" id="UP000559027">
    <property type="component" value="Unassembled WGS sequence"/>
</dbReference>
<dbReference type="PROSITE" id="PS50294">
    <property type="entry name" value="WD_REPEATS_REGION"/>
    <property type="match status" value="1"/>
</dbReference>
<evidence type="ECO:0000256" key="3">
    <source>
        <dbReference type="ARBA" id="ARBA00022737"/>
    </source>
</evidence>
<dbReference type="PROSITE" id="PS00678">
    <property type="entry name" value="WD_REPEATS_1"/>
    <property type="match status" value="1"/>
</dbReference>
<dbReference type="EMBL" id="JAACJO010000002">
    <property type="protein sequence ID" value="KAF5362425.1"/>
    <property type="molecule type" value="Genomic_DNA"/>
</dbReference>
<comment type="caution">
    <text evidence="6">The sequence shown here is derived from an EMBL/GenBank/DDBJ whole genome shotgun (WGS) entry which is preliminary data.</text>
</comment>
<dbReference type="SMART" id="SM00320">
    <property type="entry name" value="WD40"/>
    <property type="match status" value="5"/>
</dbReference>
<dbReference type="OrthoDB" id="756370at2759"/>
<dbReference type="PANTHER" id="PTHR18763:SF0">
    <property type="entry name" value="WD REPEAT-CONTAINING PROTEIN 18"/>
    <property type="match status" value="1"/>
</dbReference>
<dbReference type="InterPro" id="IPR045227">
    <property type="entry name" value="WDR18/Ipi3/RID3"/>
</dbReference>
<dbReference type="SUPFAM" id="SSF50978">
    <property type="entry name" value="WD40 repeat-like"/>
    <property type="match status" value="1"/>
</dbReference>
<evidence type="ECO:0000256" key="5">
    <source>
        <dbReference type="RuleBase" id="RU369067"/>
    </source>
</evidence>
<comment type="function">
    <text evidence="5">Component of the RIX1 complex required for processing of ITS2 sequences from 35S pre-rRNA.</text>
</comment>
<comment type="subunit">
    <text evidence="5">Component of the RIX1 complex, composed of IPI1, RIX1/IPI2 and IPI3 in a 1:2:2 stoichiometry. The complex interacts (via RIX1) with MDN1 (via its hexameric AAA ATPase ring) and the pre-60S ribosome particles.</text>
</comment>
<dbReference type="InterPro" id="IPR019775">
    <property type="entry name" value="WD40_repeat_CS"/>
</dbReference>
<evidence type="ECO:0000313" key="7">
    <source>
        <dbReference type="Proteomes" id="UP000559027"/>
    </source>
</evidence>
<dbReference type="GO" id="GO:0005656">
    <property type="term" value="C:nuclear pre-replicative complex"/>
    <property type="evidence" value="ECO:0007669"/>
    <property type="project" value="TreeGrafter"/>
</dbReference>
<protein>
    <recommendedName>
        <fullName evidence="5">Pre-rRNA-processing protein IPI3</fullName>
    </recommendedName>
</protein>